<protein>
    <submittedName>
        <fullName evidence="4">FecR family protein</fullName>
    </submittedName>
</protein>
<organism evidence="4 5">
    <name type="scientific">Parapedobacter indicus</name>
    <dbReference type="NCBI Taxonomy" id="1477437"/>
    <lineage>
        <taxon>Bacteria</taxon>
        <taxon>Pseudomonadati</taxon>
        <taxon>Bacteroidota</taxon>
        <taxon>Sphingobacteriia</taxon>
        <taxon>Sphingobacteriales</taxon>
        <taxon>Sphingobacteriaceae</taxon>
        <taxon>Parapedobacter</taxon>
    </lineage>
</organism>
<feature type="domain" description="Protein FecR C-terminal" evidence="3">
    <location>
        <begin position="268"/>
        <end position="328"/>
    </location>
</feature>
<dbReference type="GO" id="GO:0016989">
    <property type="term" value="F:sigma factor antagonist activity"/>
    <property type="evidence" value="ECO:0007669"/>
    <property type="project" value="TreeGrafter"/>
</dbReference>
<dbReference type="Gene3D" id="2.60.120.1440">
    <property type="match status" value="1"/>
</dbReference>
<keyword evidence="1" id="KW-0472">Membrane</keyword>
<keyword evidence="1" id="KW-0812">Transmembrane</keyword>
<gene>
    <name evidence="4" type="ORF">SAMN05444682_1144</name>
</gene>
<dbReference type="Pfam" id="PF04773">
    <property type="entry name" value="FecR"/>
    <property type="match status" value="1"/>
</dbReference>
<accession>A0A1I3U5E1</accession>
<proteinExistence type="predicted"/>
<dbReference type="InterPro" id="IPR012373">
    <property type="entry name" value="Ferrdict_sens_TM"/>
</dbReference>
<evidence type="ECO:0000259" key="2">
    <source>
        <dbReference type="Pfam" id="PF04773"/>
    </source>
</evidence>
<feature type="domain" description="FecR protein" evidence="2">
    <location>
        <begin position="128"/>
        <end position="219"/>
    </location>
</feature>
<evidence type="ECO:0000259" key="3">
    <source>
        <dbReference type="Pfam" id="PF16344"/>
    </source>
</evidence>
<evidence type="ECO:0000313" key="4">
    <source>
        <dbReference type="EMBL" id="SFJ77963.1"/>
    </source>
</evidence>
<reference evidence="4 5" key="1">
    <citation type="submission" date="2016-10" db="EMBL/GenBank/DDBJ databases">
        <authorList>
            <person name="de Groot N.N."/>
        </authorList>
    </citation>
    <scope>NUCLEOTIDE SEQUENCE [LARGE SCALE GENOMIC DNA]</scope>
    <source>
        <strain evidence="4 5">RK1</strain>
    </source>
</reference>
<dbReference type="InterPro" id="IPR006860">
    <property type="entry name" value="FecR"/>
</dbReference>
<dbReference type="Pfam" id="PF16344">
    <property type="entry name" value="FecR_C"/>
    <property type="match status" value="1"/>
</dbReference>
<dbReference type="PANTHER" id="PTHR30273">
    <property type="entry name" value="PERIPLASMIC SIGNAL SENSOR AND SIGMA FACTOR ACTIVATOR FECR-RELATED"/>
    <property type="match status" value="1"/>
</dbReference>
<dbReference type="AlphaFoldDB" id="A0A1I3U5E1"/>
<name>A0A1I3U5E1_9SPHI</name>
<dbReference type="InterPro" id="IPR032508">
    <property type="entry name" value="FecR_C"/>
</dbReference>
<dbReference type="Gene3D" id="3.55.50.30">
    <property type="match status" value="1"/>
</dbReference>
<dbReference type="STRING" id="1477437.SAMN05444682_1144"/>
<dbReference type="PANTHER" id="PTHR30273:SF2">
    <property type="entry name" value="PROTEIN FECR"/>
    <property type="match status" value="1"/>
</dbReference>
<evidence type="ECO:0000256" key="1">
    <source>
        <dbReference type="SAM" id="Phobius"/>
    </source>
</evidence>
<keyword evidence="5" id="KW-1185">Reference proteome</keyword>
<feature type="transmembrane region" description="Helical" evidence="1">
    <location>
        <begin position="89"/>
        <end position="112"/>
    </location>
</feature>
<sequence length="333" mass="37341">MAFAATLYLNTKVALMDIDPELVRRYWENTCSPQERKQVEQWLSAGEPDEVYPIGDDMDETQLRQTLWPQAIPQGQPSKRSDRRRRLNLLGYAAAALVLCTSCWAIWFSGILQPDQREISPSSYQSVTAHPGKKLQITLSDGTVVHLNSGSTLRYPLGFGQRRRHVLLEGEAYFEVAKESRRTFVAETPHIKAYVLGTSFNVSDYPDAPACGLVLESGKVAVVGGGHADTLVLHPNDRVEFSAGQVSMAQVDAADYIGWHHNILRLPDITLRQAIPLIERWYGVKITVSPASLADLRIKASFENATLQKFAADLSYLMNFHYRIANDALHLYR</sequence>
<keyword evidence="1" id="KW-1133">Transmembrane helix</keyword>
<dbReference type="Proteomes" id="UP000198670">
    <property type="component" value="Unassembled WGS sequence"/>
</dbReference>
<dbReference type="PIRSF" id="PIRSF018266">
    <property type="entry name" value="FecR"/>
    <property type="match status" value="1"/>
</dbReference>
<evidence type="ECO:0000313" key="5">
    <source>
        <dbReference type="Proteomes" id="UP000198670"/>
    </source>
</evidence>
<dbReference type="EMBL" id="FOQO01000014">
    <property type="protein sequence ID" value="SFJ77963.1"/>
    <property type="molecule type" value="Genomic_DNA"/>
</dbReference>